<keyword evidence="7" id="KW-1185">Reference proteome</keyword>
<dbReference type="PROSITE" id="PS51192">
    <property type="entry name" value="HELICASE_ATP_BIND_1"/>
    <property type="match status" value="1"/>
</dbReference>
<keyword evidence="2" id="KW-0378">Hydrolase</keyword>
<dbReference type="InterPro" id="IPR011545">
    <property type="entry name" value="DEAD/DEAH_box_helicase_dom"/>
</dbReference>
<dbReference type="SUPFAM" id="SSF52540">
    <property type="entry name" value="P-loop containing nucleoside triphosphate hydrolases"/>
    <property type="match status" value="1"/>
</dbReference>
<keyword evidence="1" id="KW-0547">Nucleotide-binding</keyword>
<dbReference type="InterPro" id="IPR027417">
    <property type="entry name" value="P-loop_NTPase"/>
</dbReference>
<dbReference type="Pfam" id="PF00270">
    <property type="entry name" value="DEAD"/>
    <property type="match status" value="1"/>
</dbReference>
<sequence>MKDFKLVGMMMNPLVRSDVIEEREFQTKIAKKAIEEDTLVVLPTATGKTIIGALAASHYLYNYSGKKLLMMAPTKPLVEQHRDTFLKVLKLRPEDVQVLTGEQDPDYRLHLWDEEKVRAYFATPQVVRNDCELGLSLEE</sequence>
<evidence type="ECO:0000256" key="3">
    <source>
        <dbReference type="ARBA" id="ARBA00022806"/>
    </source>
</evidence>
<evidence type="ECO:0000256" key="2">
    <source>
        <dbReference type="ARBA" id="ARBA00022801"/>
    </source>
</evidence>
<keyword evidence="3" id="KW-0347">Helicase</keyword>
<reference evidence="6 7" key="1">
    <citation type="journal article" date="2016" name="Sci. Rep.">
        <title>Metabolic traits of an uncultured archaeal lineage -MSBL1- from brine pools of the Red Sea.</title>
        <authorList>
            <person name="Mwirichia R."/>
            <person name="Alam I."/>
            <person name="Rashid M."/>
            <person name="Vinu M."/>
            <person name="Ba-Alawi W."/>
            <person name="Anthony Kamau A."/>
            <person name="Kamanda Ngugi D."/>
            <person name="Goker M."/>
            <person name="Klenk H.P."/>
            <person name="Bajic V."/>
            <person name="Stingl U."/>
        </authorList>
    </citation>
    <scope>NUCLEOTIDE SEQUENCE [LARGE SCALE GENOMIC DNA]</scope>
    <source>
        <strain evidence="6">SCGC-AAA382A13</strain>
    </source>
</reference>
<organism evidence="6 7">
    <name type="scientific">candidate division MSBL1 archaeon SCGC-AAA382A13</name>
    <dbReference type="NCBI Taxonomy" id="1698279"/>
    <lineage>
        <taxon>Archaea</taxon>
        <taxon>Methanobacteriati</taxon>
        <taxon>Methanobacteriota</taxon>
        <taxon>candidate division MSBL1</taxon>
    </lineage>
</organism>
<dbReference type="GO" id="GO:0140097">
    <property type="term" value="F:catalytic activity, acting on DNA"/>
    <property type="evidence" value="ECO:0007669"/>
    <property type="project" value="UniProtKB-ARBA"/>
</dbReference>
<dbReference type="GO" id="GO:0004386">
    <property type="term" value="F:helicase activity"/>
    <property type="evidence" value="ECO:0007669"/>
    <property type="project" value="UniProtKB-KW"/>
</dbReference>
<dbReference type="PANTHER" id="PTHR14025:SF20">
    <property type="entry name" value="FANCONI ANEMIA GROUP M PROTEIN"/>
    <property type="match status" value="1"/>
</dbReference>
<dbReference type="EMBL" id="LHYD01000005">
    <property type="protein sequence ID" value="KXB05603.1"/>
    <property type="molecule type" value="Genomic_DNA"/>
</dbReference>
<gene>
    <name evidence="6" type="ORF">AKJ50_00525</name>
</gene>
<dbReference type="GO" id="GO:0005524">
    <property type="term" value="F:ATP binding"/>
    <property type="evidence" value="ECO:0007669"/>
    <property type="project" value="UniProtKB-KW"/>
</dbReference>
<dbReference type="AlphaFoldDB" id="A0A133VGN8"/>
<keyword evidence="4" id="KW-0067">ATP-binding</keyword>
<name>A0A133VGN8_9EURY</name>
<dbReference type="GO" id="GO:0003676">
    <property type="term" value="F:nucleic acid binding"/>
    <property type="evidence" value="ECO:0007669"/>
    <property type="project" value="InterPro"/>
</dbReference>
<evidence type="ECO:0000256" key="1">
    <source>
        <dbReference type="ARBA" id="ARBA00022741"/>
    </source>
</evidence>
<dbReference type="PANTHER" id="PTHR14025">
    <property type="entry name" value="FANCONI ANEMIA GROUP M FANCM FAMILY MEMBER"/>
    <property type="match status" value="1"/>
</dbReference>
<dbReference type="Proteomes" id="UP000070311">
    <property type="component" value="Unassembled WGS sequence"/>
</dbReference>
<dbReference type="InterPro" id="IPR014001">
    <property type="entry name" value="Helicase_ATP-bd"/>
</dbReference>
<evidence type="ECO:0000256" key="4">
    <source>
        <dbReference type="ARBA" id="ARBA00022840"/>
    </source>
</evidence>
<protein>
    <recommendedName>
        <fullName evidence="5">Helicase ATP-binding domain-containing protein</fullName>
    </recommendedName>
</protein>
<comment type="caution">
    <text evidence="6">The sequence shown here is derived from an EMBL/GenBank/DDBJ whole genome shotgun (WGS) entry which is preliminary data.</text>
</comment>
<proteinExistence type="predicted"/>
<evidence type="ECO:0000259" key="5">
    <source>
        <dbReference type="PROSITE" id="PS51192"/>
    </source>
</evidence>
<dbReference type="Gene3D" id="3.40.50.300">
    <property type="entry name" value="P-loop containing nucleotide triphosphate hydrolases"/>
    <property type="match status" value="1"/>
</dbReference>
<feature type="domain" description="Helicase ATP-binding" evidence="5">
    <location>
        <begin position="29"/>
        <end position="139"/>
    </location>
</feature>
<accession>A0A133VGN8</accession>
<evidence type="ECO:0000313" key="6">
    <source>
        <dbReference type="EMBL" id="KXB05603.1"/>
    </source>
</evidence>
<evidence type="ECO:0000313" key="7">
    <source>
        <dbReference type="Proteomes" id="UP000070311"/>
    </source>
</evidence>
<dbReference type="GO" id="GO:0016787">
    <property type="term" value="F:hydrolase activity"/>
    <property type="evidence" value="ECO:0007669"/>
    <property type="project" value="UniProtKB-KW"/>
</dbReference>